<evidence type="ECO:0000256" key="2">
    <source>
        <dbReference type="ARBA" id="ARBA00022723"/>
    </source>
</evidence>
<sequence>MNEGSDELVFVPLGGLGEIGMNLALYGYGRKGAKKWLMVDCGVAFAGPDLAGIDLIVPDISFVDKIKQDLVGLIITHAHEDHIGAVADLWPRFGCRLYATRFAAELLEAKRLAEPGAPDVPIEIVAQGATIALEPFRVEFVAVAHSIPESCALAIKTPLGAVLHSGDWKIDAEPGLGKPTDATRLQAIGAEGVLALVCDSTNILREGLSPSEGDVGKTLREIVLKAPGRVVVTTFASNVARIRAVAEAAMAAQRNVVLVGRAMERVVAVARECGYLEGIADFFSVDAFPHLPRDKVVVLATGSQGESRAAIARLSEGEHPVVTLSPGDKVIFSSRTIPGNERDVGRIINNLIRSGVDVITDRAALVHASGHPRRGEVAQFYAWTKPKIAIPAHGEEIHLTEHAAFAKQQGVEHVVKARNGDIVLLAPGQPGVIGTVPSGRLCKDGNSLIPAGDETVRARRRLAESGIVTIALAVNAKGDLAGVPDVMTAGMPARTRDGAAMDAIVDDALFQTFDHLPRQKRRDADIVSTAVEKAVRNAVAAAWGKRPSVHVLVVEV</sequence>
<dbReference type="Pfam" id="PF00753">
    <property type="entry name" value="Lactamase_B"/>
    <property type="match status" value="1"/>
</dbReference>
<dbReference type="InterPro" id="IPR036866">
    <property type="entry name" value="RibonucZ/Hydroxyglut_hydro"/>
</dbReference>
<dbReference type="PANTHER" id="PTHR43694">
    <property type="entry name" value="RIBONUCLEASE J"/>
    <property type="match status" value="1"/>
</dbReference>
<evidence type="ECO:0000259" key="7">
    <source>
        <dbReference type="SMART" id="SM00849"/>
    </source>
</evidence>
<evidence type="ECO:0000313" key="8">
    <source>
        <dbReference type="EMBL" id="WOJ88471.1"/>
    </source>
</evidence>
<evidence type="ECO:0000256" key="6">
    <source>
        <dbReference type="ARBA" id="ARBA00022884"/>
    </source>
</evidence>
<evidence type="ECO:0000256" key="5">
    <source>
        <dbReference type="ARBA" id="ARBA00022839"/>
    </source>
</evidence>
<keyword evidence="1" id="KW-0540">Nuclease</keyword>
<dbReference type="InterPro" id="IPR055132">
    <property type="entry name" value="RNase_J_b_CASP"/>
</dbReference>
<dbReference type="InterPro" id="IPR041636">
    <property type="entry name" value="RNase_J_C"/>
</dbReference>
<keyword evidence="2" id="KW-0479">Metal-binding</keyword>
<keyword evidence="5" id="KW-0269">Exonuclease</keyword>
<reference evidence="8 9" key="1">
    <citation type="submission" date="2023-10" db="EMBL/GenBank/DDBJ databases">
        <title>Novel methanotroph of the genus Methylocapsa from a subarctic wetland.</title>
        <authorList>
            <person name="Belova S.E."/>
            <person name="Oshkin I.Y."/>
            <person name="Miroshnikov K."/>
            <person name="Dedysh S.N."/>
        </authorList>
    </citation>
    <scope>NUCLEOTIDE SEQUENCE [LARGE SCALE GENOMIC DNA]</scope>
    <source>
        <strain evidence="8 9">RX1</strain>
    </source>
</reference>
<dbReference type="SMART" id="SM00849">
    <property type="entry name" value="Lactamase_B"/>
    <property type="match status" value="1"/>
</dbReference>
<feature type="domain" description="Metallo-beta-lactamase" evidence="7">
    <location>
        <begin position="20"/>
        <end position="229"/>
    </location>
</feature>
<keyword evidence="6" id="KW-0694">RNA-binding</keyword>
<gene>
    <name evidence="8" type="ORF">RZS28_11610</name>
</gene>
<dbReference type="SUPFAM" id="SSF56281">
    <property type="entry name" value="Metallo-hydrolase/oxidoreductase"/>
    <property type="match status" value="1"/>
</dbReference>
<keyword evidence="3 8" id="KW-0378">Hydrolase</keyword>
<organism evidence="8 9">
    <name type="scientific">Methylocapsa polymorpha</name>
    <dbReference type="NCBI Taxonomy" id="3080828"/>
    <lineage>
        <taxon>Bacteria</taxon>
        <taxon>Pseudomonadati</taxon>
        <taxon>Pseudomonadota</taxon>
        <taxon>Alphaproteobacteria</taxon>
        <taxon>Hyphomicrobiales</taxon>
        <taxon>Beijerinckiaceae</taxon>
        <taxon>Methylocapsa</taxon>
    </lineage>
</organism>
<dbReference type="EC" id="3.1.-.-" evidence="8"/>
<dbReference type="InterPro" id="IPR011108">
    <property type="entry name" value="RMMBL"/>
</dbReference>
<dbReference type="Gene3D" id="3.40.50.10710">
    <property type="entry name" value="Metallo-hydrolase/oxidoreductase"/>
    <property type="match status" value="1"/>
</dbReference>
<dbReference type="PANTHER" id="PTHR43694:SF1">
    <property type="entry name" value="RIBONUCLEASE J"/>
    <property type="match status" value="1"/>
</dbReference>
<dbReference type="Gene3D" id="3.10.20.580">
    <property type="match status" value="1"/>
</dbReference>
<dbReference type="Pfam" id="PF17770">
    <property type="entry name" value="RNase_J_C"/>
    <property type="match status" value="1"/>
</dbReference>
<dbReference type="Proteomes" id="UP001626536">
    <property type="component" value="Chromosome"/>
</dbReference>
<dbReference type="Pfam" id="PF22505">
    <property type="entry name" value="RNase_J_b_CASP"/>
    <property type="match status" value="1"/>
</dbReference>
<accession>A0ABZ0HRB5</accession>
<dbReference type="CDD" id="cd07714">
    <property type="entry name" value="RNaseJ_MBL-fold"/>
    <property type="match status" value="1"/>
</dbReference>
<keyword evidence="9" id="KW-1185">Reference proteome</keyword>
<name>A0ABZ0HRB5_9HYPH</name>
<dbReference type="Gene3D" id="3.60.15.10">
    <property type="entry name" value="Ribonuclease Z/Hydroxyacylglutathione hydrolase-like"/>
    <property type="match status" value="1"/>
</dbReference>
<dbReference type="Pfam" id="PF07521">
    <property type="entry name" value="RMMBL"/>
    <property type="match status" value="1"/>
</dbReference>
<proteinExistence type="predicted"/>
<dbReference type="RefSeq" id="WP_407337906.1">
    <property type="nucleotide sequence ID" value="NZ_CP136862.1"/>
</dbReference>
<dbReference type="InterPro" id="IPR001279">
    <property type="entry name" value="Metallo-B-lactamas"/>
</dbReference>
<evidence type="ECO:0000256" key="4">
    <source>
        <dbReference type="ARBA" id="ARBA00022833"/>
    </source>
</evidence>
<dbReference type="InterPro" id="IPR042173">
    <property type="entry name" value="RNase_J_2"/>
</dbReference>
<protein>
    <submittedName>
        <fullName evidence="8">Ribonuclease J</fullName>
        <ecNumber evidence="8">3.1.-.-</ecNumber>
    </submittedName>
</protein>
<dbReference type="GO" id="GO:0016787">
    <property type="term" value="F:hydrolase activity"/>
    <property type="evidence" value="ECO:0007669"/>
    <property type="project" value="UniProtKB-KW"/>
</dbReference>
<evidence type="ECO:0000256" key="3">
    <source>
        <dbReference type="ARBA" id="ARBA00022801"/>
    </source>
</evidence>
<dbReference type="EMBL" id="CP136862">
    <property type="protein sequence ID" value="WOJ88471.1"/>
    <property type="molecule type" value="Genomic_DNA"/>
</dbReference>
<evidence type="ECO:0000256" key="1">
    <source>
        <dbReference type="ARBA" id="ARBA00022722"/>
    </source>
</evidence>
<evidence type="ECO:0000313" key="9">
    <source>
        <dbReference type="Proteomes" id="UP001626536"/>
    </source>
</evidence>
<keyword evidence="4" id="KW-0862">Zinc</keyword>